<dbReference type="GO" id="GO:0003700">
    <property type="term" value="F:DNA-binding transcription factor activity"/>
    <property type="evidence" value="ECO:0007669"/>
    <property type="project" value="TreeGrafter"/>
</dbReference>
<dbReference type="KEGG" id="rca:Rcas_3427"/>
<protein>
    <submittedName>
        <fullName evidence="6">Transcriptional regulator, Crp/Fnr family</fullName>
    </submittedName>
</protein>
<proteinExistence type="predicted"/>
<dbReference type="InterPro" id="IPR014710">
    <property type="entry name" value="RmlC-like_jellyroll"/>
</dbReference>
<dbReference type="PROSITE" id="PS51063">
    <property type="entry name" value="HTH_CRP_2"/>
    <property type="match status" value="1"/>
</dbReference>
<accession>A7NPI1</accession>
<dbReference type="CDD" id="cd00038">
    <property type="entry name" value="CAP_ED"/>
    <property type="match status" value="1"/>
</dbReference>
<evidence type="ECO:0000313" key="7">
    <source>
        <dbReference type="Proteomes" id="UP000000263"/>
    </source>
</evidence>
<dbReference type="Gene3D" id="1.10.10.10">
    <property type="entry name" value="Winged helix-like DNA-binding domain superfamily/Winged helix DNA-binding domain"/>
    <property type="match status" value="1"/>
</dbReference>
<keyword evidence="2" id="KW-0238">DNA-binding</keyword>
<dbReference type="InterPro" id="IPR012318">
    <property type="entry name" value="HTH_CRP"/>
</dbReference>
<dbReference type="InterPro" id="IPR000595">
    <property type="entry name" value="cNMP-bd_dom"/>
</dbReference>
<dbReference type="Pfam" id="PF13545">
    <property type="entry name" value="HTH_Crp_2"/>
    <property type="match status" value="1"/>
</dbReference>
<sequence>MPLEIADIRRAGLFADLPEPDCAALASIAVRVRHTAGEMLFLAGDPSPGLYVLLSGRVRLSRLSPGGREQVIHIVEPGHHFNSVPVFDGGPCPVNAAAQTDIIALLFPGDRLRALILEHPVVALRLLADSCGYLRRLVDLVDDLALTTVQGRLARLLLTQAEAGERGVVQPLTQSEIAARLGTVREMVGRSLKTFEAMGLIRIERGTIIIIDRAALERESERG</sequence>
<dbReference type="InterPro" id="IPR036390">
    <property type="entry name" value="WH_DNA-bd_sf"/>
</dbReference>
<organism evidence="6 7">
    <name type="scientific">Roseiflexus castenholzii (strain DSM 13941 / HLO8)</name>
    <dbReference type="NCBI Taxonomy" id="383372"/>
    <lineage>
        <taxon>Bacteria</taxon>
        <taxon>Bacillati</taxon>
        <taxon>Chloroflexota</taxon>
        <taxon>Chloroflexia</taxon>
        <taxon>Chloroflexales</taxon>
        <taxon>Roseiflexineae</taxon>
        <taxon>Roseiflexaceae</taxon>
        <taxon>Roseiflexus</taxon>
    </lineage>
</organism>
<keyword evidence="3" id="KW-0804">Transcription</keyword>
<feature type="domain" description="HTH crp-type" evidence="5">
    <location>
        <begin position="147"/>
        <end position="214"/>
    </location>
</feature>
<dbReference type="AlphaFoldDB" id="A7NPI1"/>
<dbReference type="STRING" id="383372.Rcas_3427"/>
<dbReference type="GO" id="GO:0003677">
    <property type="term" value="F:DNA binding"/>
    <property type="evidence" value="ECO:0007669"/>
    <property type="project" value="UniProtKB-KW"/>
</dbReference>
<gene>
    <name evidence="6" type="ordered locus">Rcas_3427</name>
</gene>
<dbReference type="GO" id="GO:0005829">
    <property type="term" value="C:cytosol"/>
    <property type="evidence" value="ECO:0007669"/>
    <property type="project" value="TreeGrafter"/>
</dbReference>
<reference evidence="6 7" key="1">
    <citation type="submission" date="2007-08" db="EMBL/GenBank/DDBJ databases">
        <title>Complete sequence of Roseiflexus castenholzii DSM 13941.</title>
        <authorList>
            <consortium name="US DOE Joint Genome Institute"/>
            <person name="Copeland A."/>
            <person name="Lucas S."/>
            <person name="Lapidus A."/>
            <person name="Barry K."/>
            <person name="Glavina del Rio T."/>
            <person name="Dalin E."/>
            <person name="Tice H."/>
            <person name="Pitluck S."/>
            <person name="Thompson L.S."/>
            <person name="Brettin T."/>
            <person name="Bruce D."/>
            <person name="Detter J.C."/>
            <person name="Han C."/>
            <person name="Tapia R."/>
            <person name="Schmutz J."/>
            <person name="Larimer F."/>
            <person name="Land M."/>
            <person name="Hauser L."/>
            <person name="Kyrpides N."/>
            <person name="Mikhailova N."/>
            <person name="Bryant D.A."/>
            <person name="Hanada S."/>
            <person name="Tsukatani Y."/>
            <person name="Richardson P."/>
        </authorList>
    </citation>
    <scope>NUCLEOTIDE SEQUENCE [LARGE SCALE GENOMIC DNA]</scope>
    <source>
        <strain evidence="7">DSM 13941 / HLO8</strain>
    </source>
</reference>
<keyword evidence="1" id="KW-0805">Transcription regulation</keyword>
<dbReference type="PANTHER" id="PTHR24567">
    <property type="entry name" value="CRP FAMILY TRANSCRIPTIONAL REGULATORY PROTEIN"/>
    <property type="match status" value="1"/>
</dbReference>
<evidence type="ECO:0000259" key="4">
    <source>
        <dbReference type="PROSITE" id="PS50042"/>
    </source>
</evidence>
<evidence type="ECO:0000256" key="3">
    <source>
        <dbReference type="ARBA" id="ARBA00023163"/>
    </source>
</evidence>
<dbReference type="InterPro" id="IPR018490">
    <property type="entry name" value="cNMP-bd_dom_sf"/>
</dbReference>
<keyword evidence="7" id="KW-1185">Reference proteome</keyword>
<dbReference type="SMART" id="SM00100">
    <property type="entry name" value="cNMP"/>
    <property type="match status" value="1"/>
</dbReference>
<dbReference type="SMART" id="SM00419">
    <property type="entry name" value="HTH_CRP"/>
    <property type="match status" value="1"/>
</dbReference>
<dbReference type="RefSeq" id="WP_012121901.1">
    <property type="nucleotide sequence ID" value="NC_009767.1"/>
</dbReference>
<dbReference type="OrthoDB" id="152439at2"/>
<dbReference type="eggNOG" id="COG0664">
    <property type="taxonomic scope" value="Bacteria"/>
</dbReference>
<dbReference type="SUPFAM" id="SSF46785">
    <property type="entry name" value="Winged helix' DNA-binding domain"/>
    <property type="match status" value="1"/>
</dbReference>
<dbReference type="InterPro" id="IPR036388">
    <property type="entry name" value="WH-like_DNA-bd_sf"/>
</dbReference>
<dbReference type="Proteomes" id="UP000000263">
    <property type="component" value="Chromosome"/>
</dbReference>
<dbReference type="Gene3D" id="2.60.120.10">
    <property type="entry name" value="Jelly Rolls"/>
    <property type="match status" value="1"/>
</dbReference>
<feature type="domain" description="Cyclic nucleotide-binding" evidence="4">
    <location>
        <begin position="13"/>
        <end position="116"/>
    </location>
</feature>
<dbReference type="PANTHER" id="PTHR24567:SF74">
    <property type="entry name" value="HTH-TYPE TRANSCRIPTIONAL REGULATOR ARCR"/>
    <property type="match status" value="1"/>
</dbReference>
<evidence type="ECO:0000256" key="2">
    <source>
        <dbReference type="ARBA" id="ARBA00023125"/>
    </source>
</evidence>
<dbReference type="SUPFAM" id="SSF51206">
    <property type="entry name" value="cAMP-binding domain-like"/>
    <property type="match status" value="1"/>
</dbReference>
<dbReference type="Pfam" id="PF00027">
    <property type="entry name" value="cNMP_binding"/>
    <property type="match status" value="1"/>
</dbReference>
<dbReference type="HOGENOM" id="CLU_075053_4_0_0"/>
<dbReference type="PROSITE" id="PS50042">
    <property type="entry name" value="CNMP_BINDING_3"/>
    <property type="match status" value="1"/>
</dbReference>
<dbReference type="InterPro" id="IPR050397">
    <property type="entry name" value="Env_Response_Regulators"/>
</dbReference>
<evidence type="ECO:0000259" key="5">
    <source>
        <dbReference type="PROSITE" id="PS51063"/>
    </source>
</evidence>
<name>A7NPI1_ROSCS</name>
<dbReference type="EMBL" id="CP000804">
    <property type="protein sequence ID" value="ABU59477.1"/>
    <property type="molecule type" value="Genomic_DNA"/>
</dbReference>
<evidence type="ECO:0000313" key="6">
    <source>
        <dbReference type="EMBL" id="ABU59477.1"/>
    </source>
</evidence>
<evidence type="ECO:0000256" key="1">
    <source>
        <dbReference type="ARBA" id="ARBA00023015"/>
    </source>
</evidence>